<reference evidence="1 2" key="1">
    <citation type="submission" date="2011-10" db="EMBL/GenBank/DDBJ databases">
        <title>The Genome Sequence of Lachnospiraceae bacterium ACC2.</title>
        <authorList>
            <consortium name="The Broad Institute Genome Sequencing Platform"/>
            <person name="Earl A."/>
            <person name="Ward D."/>
            <person name="Feldgarden M."/>
            <person name="Gevers D."/>
            <person name="Sizova M."/>
            <person name="Hazen A."/>
            <person name="Epstein S."/>
            <person name="Young S.K."/>
            <person name="Zeng Q."/>
            <person name="Gargeya S."/>
            <person name="Fitzgerald M."/>
            <person name="Haas B."/>
            <person name="Abouelleil A."/>
            <person name="Alvarado L."/>
            <person name="Arachchi H.M."/>
            <person name="Berlin A."/>
            <person name="Brown A."/>
            <person name="Chapman S.B."/>
            <person name="Chen Z."/>
            <person name="Dunbar C."/>
            <person name="Freedman E."/>
            <person name="Gearin G."/>
            <person name="Goldberg J."/>
            <person name="Griggs A."/>
            <person name="Gujja S."/>
            <person name="Heiman D."/>
            <person name="Howarth C."/>
            <person name="Larson L."/>
            <person name="Lui A."/>
            <person name="MacDonald P.J.P."/>
            <person name="Montmayeur A."/>
            <person name="Murphy C."/>
            <person name="Neiman D."/>
            <person name="Pearson M."/>
            <person name="Priest M."/>
            <person name="Roberts A."/>
            <person name="Saif S."/>
            <person name="Shea T."/>
            <person name="Shenoy N."/>
            <person name="Sisk P."/>
            <person name="Stolte C."/>
            <person name="Sykes S."/>
            <person name="Wortman J."/>
            <person name="Nusbaum C."/>
            <person name="Birren B."/>
        </authorList>
    </citation>
    <scope>NUCLEOTIDE SEQUENCE [LARGE SCALE GENOMIC DNA]</scope>
    <source>
        <strain evidence="1 2">ACC2</strain>
    </source>
</reference>
<dbReference type="AlphaFoldDB" id="A0AA36Y635"/>
<comment type="caution">
    <text evidence="1">The sequence shown here is derived from an EMBL/GenBank/DDBJ whole genome shotgun (WGS) entry which is preliminary data.</text>
</comment>
<dbReference type="EMBL" id="AGEL01000004">
    <property type="protein sequence ID" value="EHO17586.1"/>
    <property type="molecule type" value="Genomic_DNA"/>
</dbReference>
<evidence type="ECO:0000313" key="1">
    <source>
        <dbReference type="EMBL" id="EHO17586.1"/>
    </source>
</evidence>
<keyword evidence="2" id="KW-1185">Reference proteome</keyword>
<evidence type="ECO:0000313" key="2">
    <source>
        <dbReference type="Proteomes" id="UP000018466"/>
    </source>
</evidence>
<dbReference type="Proteomes" id="UP000018466">
    <property type="component" value="Unassembled WGS sequence"/>
</dbReference>
<proteinExistence type="predicted"/>
<sequence length="48" mass="5847">MKCKAKKAFFAGRNDIYHHWKEVKKLNGKSKNQYYNRKPQWLSCRRCG</sequence>
<accession>A0AA36Y635</accession>
<gene>
    <name evidence="1" type="ORF">HMPREF9623_00440</name>
</gene>
<protein>
    <submittedName>
        <fullName evidence="1">Uncharacterized protein</fullName>
    </submittedName>
</protein>
<name>A0AA36Y635_9FIRM</name>
<organism evidence="1 2">
    <name type="scientific">Stomatobaculum longum</name>
    <dbReference type="NCBI Taxonomy" id="796942"/>
    <lineage>
        <taxon>Bacteria</taxon>
        <taxon>Bacillati</taxon>
        <taxon>Bacillota</taxon>
        <taxon>Clostridia</taxon>
        <taxon>Lachnospirales</taxon>
        <taxon>Lachnospiraceae</taxon>
        <taxon>Stomatobaculum</taxon>
    </lineage>
</organism>